<protein>
    <submittedName>
        <fullName evidence="3">Uncharacterized protein</fullName>
    </submittedName>
</protein>
<reference evidence="3 4" key="1">
    <citation type="journal article" date="2021" name="Int. J. Syst. Evol. Microbiol.">
        <title>Reticulibacter mediterranei gen. nov., sp. nov., within the new family Reticulibacteraceae fam. nov., and Ktedonospora formicarum gen. nov., sp. nov., Ktedonobacter robiniae sp. nov., Dictyobacter formicarum sp. nov. and Dictyobacter arantiisoli sp. nov., belonging to the class Ktedonobacteria.</title>
        <authorList>
            <person name="Yabe S."/>
            <person name="Zheng Y."/>
            <person name="Wang C.M."/>
            <person name="Sakai Y."/>
            <person name="Abe K."/>
            <person name="Yokota A."/>
            <person name="Donadio S."/>
            <person name="Cavaletti L."/>
            <person name="Monciardini P."/>
        </authorList>
    </citation>
    <scope>NUCLEOTIDE SEQUENCE [LARGE SCALE GENOMIC DNA]</scope>
    <source>
        <strain evidence="3 4">SOSP1-9</strain>
    </source>
</reference>
<accession>A0ABQ3VNY1</accession>
<evidence type="ECO:0000313" key="4">
    <source>
        <dbReference type="Proteomes" id="UP000635565"/>
    </source>
</evidence>
<feature type="region of interest" description="Disordered" evidence="1">
    <location>
        <begin position="31"/>
        <end position="50"/>
    </location>
</feature>
<dbReference type="Proteomes" id="UP000635565">
    <property type="component" value="Unassembled WGS sequence"/>
</dbReference>
<feature type="transmembrane region" description="Helical" evidence="2">
    <location>
        <begin position="58"/>
        <end position="82"/>
    </location>
</feature>
<sequence length="268" mass="29975">MSRTTKMMRHLPDSEPGAQVDEAVMAAIAGRHNSRPQTTPLSAIATPRSQSRQRRSSLRLVGVLAAAAILILAIAFSASTLLGQHVQAFTLPANVSWDNYVLFSKQTMTNAHGERYEVMSYHNMSERMVNVETVMSGKIDVVVVADQQKALGLDMMHHVAQWDAQEWMHDPPLFDLAQLRHDLGVGSATYLGKGTFQGKEVYRIRYQNGHVLLLDMHYMPVNVLPQADGKQEPMYDTIQWLQPSQVSASMWDMQVPGNFRMGQLPGYP</sequence>
<organism evidence="3 4">
    <name type="scientific">Dictyobacter formicarum</name>
    <dbReference type="NCBI Taxonomy" id="2778368"/>
    <lineage>
        <taxon>Bacteria</taxon>
        <taxon>Bacillati</taxon>
        <taxon>Chloroflexota</taxon>
        <taxon>Ktedonobacteria</taxon>
        <taxon>Ktedonobacterales</taxon>
        <taxon>Dictyobacteraceae</taxon>
        <taxon>Dictyobacter</taxon>
    </lineage>
</organism>
<keyword evidence="2" id="KW-1133">Transmembrane helix</keyword>
<evidence type="ECO:0000256" key="1">
    <source>
        <dbReference type="SAM" id="MobiDB-lite"/>
    </source>
</evidence>
<keyword evidence="2" id="KW-0472">Membrane</keyword>
<comment type="caution">
    <text evidence="3">The sequence shown here is derived from an EMBL/GenBank/DDBJ whole genome shotgun (WGS) entry which is preliminary data.</text>
</comment>
<keyword evidence="4" id="KW-1185">Reference proteome</keyword>
<dbReference type="EMBL" id="BNJJ01000020">
    <property type="protein sequence ID" value="GHO87950.1"/>
    <property type="molecule type" value="Genomic_DNA"/>
</dbReference>
<evidence type="ECO:0000256" key="2">
    <source>
        <dbReference type="SAM" id="Phobius"/>
    </source>
</evidence>
<name>A0ABQ3VNY1_9CHLR</name>
<gene>
    <name evidence="3" type="ORF">KSZ_59560</name>
</gene>
<proteinExistence type="predicted"/>
<keyword evidence="2" id="KW-0812">Transmembrane</keyword>
<evidence type="ECO:0000313" key="3">
    <source>
        <dbReference type="EMBL" id="GHO87950.1"/>
    </source>
</evidence>